<organism evidence="3">
    <name type="scientific">Tunturiibacter psychrotolerans</name>
    <dbReference type="NCBI Taxonomy" id="3069686"/>
    <lineage>
        <taxon>Bacteria</taxon>
        <taxon>Pseudomonadati</taxon>
        <taxon>Acidobacteriota</taxon>
        <taxon>Terriglobia</taxon>
        <taxon>Terriglobales</taxon>
        <taxon>Acidobacteriaceae</taxon>
        <taxon>Tunturiibacter</taxon>
    </lineage>
</organism>
<reference evidence="3" key="2">
    <citation type="journal article" date="2024" name="Environ. Microbiol.">
        <title>Genome analysis and description of Tunturibacter gen. nov. expands the diversity of Terriglobia in tundra soils.</title>
        <authorList>
            <person name="Messyasz A."/>
            <person name="Mannisto M.K."/>
            <person name="Kerkhof L.J."/>
            <person name="Haggblom M.M."/>
        </authorList>
    </citation>
    <scope>NUCLEOTIDE SEQUENCE</scope>
    <source>
        <strain evidence="3">X5P6</strain>
    </source>
</reference>
<evidence type="ECO:0000259" key="1">
    <source>
        <dbReference type="Pfam" id="PF03551"/>
    </source>
</evidence>
<dbReference type="InterPro" id="IPR005149">
    <property type="entry name" value="Tscrpt_reg_PadR_N"/>
</dbReference>
<feature type="domain" description="Transcription regulator PadR N-terminal" evidence="1">
    <location>
        <begin position="12"/>
        <end position="86"/>
    </location>
</feature>
<accession>A0AAU7ZN84</accession>
<dbReference type="PANTHER" id="PTHR43252:SF6">
    <property type="entry name" value="NEGATIVE TRANSCRIPTION REGULATOR PADR"/>
    <property type="match status" value="1"/>
</dbReference>
<dbReference type="InterPro" id="IPR036390">
    <property type="entry name" value="WH_DNA-bd_sf"/>
</dbReference>
<reference evidence="3" key="1">
    <citation type="submission" date="2023-08" db="EMBL/GenBank/DDBJ databases">
        <authorList>
            <person name="Messyasz A."/>
            <person name="Mannisto M.K."/>
            <person name="Kerkhof L.J."/>
            <person name="Haggblom M."/>
        </authorList>
    </citation>
    <scope>NUCLEOTIDE SEQUENCE</scope>
    <source>
        <strain evidence="3">X5P6</strain>
    </source>
</reference>
<dbReference type="EMBL" id="CP132942">
    <property type="protein sequence ID" value="XCB32224.1"/>
    <property type="molecule type" value="Genomic_DNA"/>
</dbReference>
<dbReference type="Pfam" id="PF03551">
    <property type="entry name" value="PadR"/>
    <property type="match status" value="1"/>
</dbReference>
<feature type="domain" description="Transcription regulator PadR C-terminal" evidence="2">
    <location>
        <begin position="98"/>
        <end position="180"/>
    </location>
</feature>
<dbReference type="Gene3D" id="1.10.10.10">
    <property type="entry name" value="Winged helix-like DNA-binding domain superfamily/Winged helix DNA-binding domain"/>
    <property type="match status" value="1"/>
</dbReference>
<dbReference type="SUPFAM" id="SSF46785">
    <property type="entry name" value="Winged helix' DNA-binding domain"/>
    <property type="match status" value="1"/>
</dbReference>
<sequence length="190" mass="21777">MKTKGGSTPNALLGLLTLRPMSGYDIRQLISQSIGHFWSESFGQIYPGLKQLAAEGLVEKKTERNKGKPDRHLYSITSDGRERLREWLKIPVAEEVARNELLLKLFFGEHVSISVNREHVTANMEFHQRSLKVYTATAKQLQIDHPNDPQLPYWLITLNHGKHYSGAMLKWCKETLAELDAIESKGKRRR</sequence>
<dbReference type="KEGG" id="tpsc:RBB77_17500"/>
<dbReference type="InterPro" id="IPR018309">
    <property type="entry name" value="Tscrpt_reg_PadR_C"/>
</dbReference>
<evidence type="ECO:0000313" key="3">
    <source>
        <dbReference type="EMBL" id="XCB32224.1"/>
    </source>
</evidence>
<dbReference type="Pfam" id="PF10400">
    <property type="entry name" value="Vir_act_alpha_C"/>
    <property type="match status" value="1"/>
</dbReference>
<dbReference type="PANTHER" id="PTHR43252">
    <property type="entry name" value="TRANSCRIPTIONAL REGULATOR YQJI"/>
    <property type="match status" value="1"/>
</dbReference>
<evidence type="ECO:0000259" key="2">
    <source>
        <dbReference type="Pfam" id="PF10400"/>
    </source>
</evidence>
<dbReference type="AlphaFoldDB" id="A0AAU7ZN84"/>
<dbReference type="InterPro" id="IPR036388">
    <property type="entry name" value="WH-like_DNA-bd_sf"/>
</dbReference>
<dbReference type="RefSeq" id="WP_353063072.1">
    <property type="nucleotide sequence ID" value="NZ_CP132942.1"/>
</dbReference>
<protein>
    <submittedName>
        <fullName evidence="3">PadR family transcriptional regulator</fullName>
    </submittedName>
</protein>
<name>A0AAU7ZN84_9BACT</name>
<dbReference type="Gene3D" id="6.10.140.190">
    <property type="match status" value="1"/>
</dbReference>
<proteinExistence type="predicted"/>
<gene>
    <name evidence="3" type="ORF">RBB77_17500</name>
</gene>